<dbReference type="Gene3D" id="3.90.550.10">
    <property type="entry name" value="Spore Coat Polysaccharide Biosynthesis Protein SpsA, Chain A"/>
    <property type="match status" value="1"/>
</dbReference>
<reference evidence="2 3" key="2">
    <citation type="submission" date="2019-09" db="EMBL/GenBank/DDBJ databases">
        <title>Mesorhizobium sp. MaA-C15 isolated from Microcystis aeruginosa.</title>
        <authorList>
            <person name="Jeong S.E."/>
            <person name="Jin H.M."/>
            <person name="Jeon C.O."/>
        </authorList>
    </citation>
    <scope>NUCLEOTIDE SEQUENCE [LARGE SCALE GENOMIC DNA]</scope>
    <source>
        <strain evidence="2 3">MaA-C15</strain>
    </source>
</reference>
<keyword evidence="3" id="KW-1185">Reference proteome</keyword>
<dbReference type="SUPFAM" id="SSF53448">
    <property type="entry name" value="Nucleotide-diphospho-sugar transferases"/>
    <property type="match status" value="1"/>
</dbReference>
<dbReference type="CDD" id="cd00761">
    <property type="entry name" value="Glyco_tranf_GTA_type"/>
    <property type="match status" value="1"/>
</dbReference>
<keyword evidence="2" id="KW-0808">Transferase</keyword>
<dbReference type="PANTHER" id="PTHR43685">
    <property type="entry name" value="GLYCOSYLTRANSFERASE"/>
    <property type="match status" value="1"/>
</dbReference>
<dbReference type="OrthoDB" id="6116224at2"/>
<dbReference type="Pfam" id="PF00535">
    <property type="entry name" value="Glycos_transf_2"/>
    <property type="match status" value="1"/>
</dbReference>
<dbReference type="InterPro" id="IPR001173">
    <property type="entry name" value="Glyco_trans_2-like"/>
</dbReference>
<gene>
    <name evidence="2" type="ORF">FY036_17945</name>
</gene>
<dbReference type="PANTHER" id="PTHR43685:SF2">
    <property type="entry name" value="GLYCOSYLTRANSFERASE 2-LIKE DOMAIN-CONTAINING PROTEIN"/>
    <property type="match status" value="1"/>
</dbReference>
<dbReference type="Proteomes" id="UP000323258">
    <property type="component" value="Unassembled WGS sequence"/>
</dbReference>
<evidence type="ECO:0000313" key="2">
    <source>
        <dbReference type="EMBL" id="TYR30595.1"/>
    </source>
</evidence>
<evidence type="ECO:0000313" key="3">
    <source>
        <dbReference type="Proteomes" id="UP000323258"/>
    </source>
</evidence>
<comment type="caution">
    <text evidence="2">The sequence shown here is derived from an EMBL/GenBank/DDBJ whole genome shotgun (WGS) entry which is preliminary data.</text>
</comment>
<name>A0A5D4GTJ5_9HYPH</name>
<dbReference type="RefSeq" id="WP_148916131.1">
    <property type="nucleotide sequence ID" value="NZ_VSZS01000066.1"/>
</dbReference>
<reference evidence="2 3" key="1">
    <citation type="submission" date="2019-08" db="EMBL/GenBank/DDBJ databases">
        <authorList>
            <person name="Seo Y.L."/>
        </authorList>
    </citation>
    <scope>NUCLEOTIDE SEQUENCE [LARGE SCALE GENOMIC DNA]</scope>
    <source>
        <strain evidence="2 3">MaA-C15</strain>
    </source>
</reference>
<feature type="domain" description="Glycosyltransferase 2-like" evidence="1">
    <location>
        <begin position="12"/>
        <end position="169"/>
    </location>
</feature>
<dbReference type="AlphaFoldDB" id="A0A5D4GTJ5"/>
<protein>
    <submittedName>
        <fullName evidence="2">Glycosyltransferase family 2 protein</fullName>
    </submittedName>
</protein>
<organism evidence="2 3">
    <name type="scientific">Neoaquamicrobium microcysteis</name>
    <dbReference type="NCBI Taxonomy" id="2682781"/>
    <lineage>
        <taxon>Bacteria</taxon>
        <taxon>Pseudomonadati</taxon>
        <taxon>Pseudomonadota</taxon>
        <taxon>Alphaproteobacteria</taxon>
        <taxon>Hyphomicrobiales</taxon>
        <taxon>Phyllobacteriaceae</taxon>
        <taxon>Neoaquamicrobium</taxon>
    </lineage>
</organism>
<dbReference type="InterPro" id="IPR029044">
    <property type="entry name" value="Nucleotide-diphossugar_trans"/>
</dbReference>
<evidence type="ECO:0000259" key="1">
    <source>
        <dbReference type="Pfam" id="PF00535"/>
    </source>
</evidence>
<dbReference type="GO" id="GO:0016740">
    <property type="term" value="F:transferase activity"/>
    <property type="evidence" value="ECO:0007669"/>
    <property type="project" value="UniProtKB-KW"/>
</dbReference>
<dbReference type="InterPro" id="IPR050834">
    <property type="entry name" value="Glycosyltransf_2"/>
</dbReference>
<proteinExistence type="predicted"/>
<dbReference type="EMBL" id="VSZS01000066">
    <property type="protein sequence ID" value="TYR30595.1"/>
    <property type="molecule type" value="Genomic_DNA"/>
</dbReference>
<accession>A0A5D4GTJ5</accession>
<sequence length="316" mass="34620">MDSDGSPIQIDVCVCTFRRAELEATLRSLAAMNVPDRYRMRVIVADNDDVRSAEQLVRRLADELRLPFHYIHCPARNISIARNACLDAADADFVAFIDDDETATPEWVAQLIDEADATDASVILGPVSVHYAPDAPRWMREGDFHSTRPVWVAGKIRTGYTCNVLLRMDDTSIRGRRFSLARGQTGGEDTEFFAGVVDAGGSIAYAPDALVEERVPAARATMSWLVRRRFRFGQTHGALLRSRQPAASMPVQVTIAAAKFFYCLAATALTAPSPVRRNTNLLRGILHAGTVSGLAGLRELRQYGGPTVARAEGQST</sequence>